<dbReference type="GO" id="GO:0009055">
    <property type="term" value="F:electron transfer activity"/>
    <property type="evidence" value="ECO:0007669"/>
    <property type="project" value="InterPro"/>
</dbReference>
<evidence type="ECO:0000313" key="2">
    <source>
        <dbReference type="Proteomes" id="UP000219329"/>
    </source>
</evidence>
<dbReference type="InterPro" id="IPR010980">
    <property type="entry name" value="Cyt_c/b562"/>
</dbReference>
<name>A0A2A5W9N0_9GAMM</name>
<reference evidence="1 2" key="1">
    <citation type="submission" date="2017-08" db="EMBL/GenBank/DDBJ databases">
        <title>Fine stratification of microbial communities through a metagenomic profile of the photic zone.</title>
        <authorList>
            <person name="Haro-Moreno J.M."/>
            <person name="Lopez-Perez M."/>
            <person name="De La Torre J."/>
            <person name="Picazo A."/>
            <person name="Camacho A."/>
            <person name="Rodriguez-Valera F."/>
        </authorList>
    </citation>
    <scope>NUCLEOTIDE SEQUENCE [LARGE SCALE GENOMIC DNA]</scope>
    <source>
        <strain evidence="1">MED-G28</strain>
    </source>
</reference>
<accession>A0A2A5W9N0</accession>
<sequence>MVKRIEASVKMNIKINIIIGLLILGLSSSSISQDEDGSSPLLSVKEIMNGIITPTTATIWGAYQLESDAQWLEVQNAALSVIGAGGLLARGGAGEGEERLAREIEWQSYNNEMIAAARAVIAAVEARNEEALSEAGNNLLYPPCESCHQQYQNQ</sequence>
<proteinExistence type="predicted"/>
<dbReference type="EMBL" id="NTJZ01000010">
    <property type="protein sequence ID" value="PDH33180.1"/>
    <property type="molecule type" value="Genomic_DNA"/>
</dbReference>
<organism evidence="1 2">
    <name type="scientific">OM182 bacterium MED-G28</name>
    <dbReference type="NCBI Taxonomy" id="1986256"/>
    <lineage>
        <taxon>Bacteria</taxon>
        <taxon>Pseudomonadati</taxon>
        <taxon>Pseudomonadota</taxon>
        <taxon>Gammaproteobacteria</taxon>
        <taxon>OMG group</taxon>
        <taxon>OM182 clade</taxon>
    </lineage>
</organism>
<evidence type="ECO:0008006" key="3">
    <source>
        <dbReference type="Google" id="ProtNLM"/>
    </source>
</evidence>
<evidence type="ECO:0000313" key="1">
    <source>
        <dbReference type="EMBL" id="PDH33180.1"/>
    </source>
</evidence>
<protein>
    <recommendedName>
        <fullName evidence="3">Cytochrome c domain-containing protein</fullName>
    </recommendedName>
</protein>
<dbReference type="Proteomes" id="UP000219329">
    <property type="component" value="Unassembled WGS sequence"/>
</dbReference>
<gene>
    <name evidence="1" type="ORF">CNF02_09530</name>
</gene>
<dbReference type="SUPFAM" id="SSF47175">
    <property type="entry name" value="Cytochromes"/>
    <property type="match status" value="1"/>
</dbReference>
<dbReference type="GO" id="GO:0022900">
    <property type="term" value="P:electron transport chain"/>
    <property type="evidence" value="ECO:0007669"/>
    <property type="project" value="InterPro"/>
</dbReference>
<dbReference type="AlphaFoldDB" id="A0A2A5W9N0"/>
<dbReference type="GO" id="GO:0020037">
    <property type="term" value="F:heme binding"/>
    <property type="evidence" value="ECO:0007669"/>
    <property type="project" value="InterPro"/>
</dbReference>
<comment type="caution">
    <text evidence="1">The sequence shown here is derived from an EMBL/GenBank/DDBJ whole genome shotgun (WGS) entry which is preliminary data.</text>
</comment>
<dbReference type="GO" id="GO:0005506">
    <property type="term" value="F:iron ion binding"/>
    <property type="evidence" value="ECO:0007669"/>
    <property type="project" value="InterPro"/>
</dbReference>